<name>A0ACC1JNM9_9FUNG</name>
<evidence type="ECO:0000313" key="1">
    <source>
        <dbReference type="EMBL" id="KAJ2764083.1"/>
    </source>
</evidence>
<reference evidence="1" key="1">
    <citation type="submission" date="2022-07" db="EMBL/GenBank/DDBJ databases">
        <title>Phylogenomic reconstructions and comparative analyses of Kickxellomycotina fungi.</title>
        <authorList>
            <person name="Reynolds N.K."/>
            <person name="Stajich J.E."/>
            <person name="Barry K."/>
            <person name="Grigoriev I.V."/>
            <person name="Crous P."/>
            <person name="Smith M.E."/>
        </authorList>
    </citation>
    <scope>NUCLEOTIDE SEQUENCE</scope>
    <source>
        <strain evidence="1">CBS 109366</strain>
    </source>
</reference>
<keyword evidence="2" id="KW-1185">Reference proteome</keyword>
<dbReference type="Proteomes" id="UP001140234">
    <property type="component" value="Unassembled WGS sequence"/>
</dbReference>
<organism evidence="1 2">
    <name type="scientific">Coemansia nantahalensis</name>
    <dbReference type="NCBI Taxonomy" id="2789366"/>
    <lineage>
        <taxon>Eukaryota</taxon>
        <taxon>Fungi</taxon>
        <taxon>Fungi incertae sedis</taxon>
        <taxon>Zoopagomycota</taxon>
        <taxon>Kickxellomycotina</taxon>
        <taxon>Kickxellomycetes</taxon>
        <taxon>Kickxellales</taxon>
        <taxon>Kickxellaceae</taxon>
        <taxon>Coemansia</taxon>
    </lineage>
</organism>
<feature type="non-terminal residue" evidence="1">
    <location>
        <position position="1"/>
    </location>
</feature>
<proteinExistence type="predicted"/>
<gene>
    <name evidence="1" type="ORF">IWQ57_005313</name>
</gene>
<protein>
    <submittedName>
        <fullName evidence="1">Uncharacterized protein</fullName>
    </submittedName>
</protein>
<accession>A0ACC1JNM9</accession>
<evidence type="ECO:0000313" key="2">
    <source>
        <dbReference type="Proteomes" id="UP001140234"/>
    </source>
</evidence>
<comment type="caution">
    <text evidence="1">The sequence shown here is derived from an EMBL/GenBank/DDBJ whole genome shotgun (WGS) entry which is preliminary data.</text>
</comment>
<dbReference type="EMBL" id="JANBUJ010002490">
    <property type="protein sequence ID" value="KAJ2764083.1"/>
    <property type="molecule type" value="Genomic_DNA"/>
</dbReference>
<sequence length="74" mass="8927">EAYYDIERILDHAPMSRGRFKYLVRWKGFGPTHDEWIPESNFPKDSEIQPVYKQHVGKWHSSLLRNRICMVTHK</sequence>